<evidence type="ECO:0000256" key="2">
    <source>
        <dbReference type="SAM" id="SignalP"/>
    </source>
</evidence>
<keyword evidence="2" id="KW-0732">Signal</keyword>
<feature type="compositionally biased region" description="Basic and acidic residues" evidence="1">
    <location>
        <begin position="476"/>
        <end position="487"/>
    </location>
</feature>
<feature type="compositionally biased region" description="Polar residues" evidence="1">
    <location>
        <begin position="388"/>
        <end position="398"/>
    </location>
</feature>
<evidence type="ECO:0000313" key="4">
    <source>
        <dbReference type="Proteomes" id="UP000728032"/>
    </source>
</evidence>
<feature type="region of interest" description="Disordered" evidence="1">
    <location>
        <begin position="336"/>
        <end position="400"/>
    </location>
</feature>
<reference evidence="3" key="1">
    <citation type="submission" date="2020-11" db="EMBL/GenBank/DDBJ databases">
        <authorList>
            <person name="Tran Van P."/>
        </authorList>
    </citation>
    <scope>NUCLEOTIDE SEQUENCE</scope>
</reference>
<feature type="compositionally biased region" description="Basic and acidic residues" evidence="1">
    <location>
        <begin position="360"/>
        <end position="371"/>
    </location>
</feature>
<keyword evidence="4" id="KW-1185">Reference proteome</keyword>
<feature type="compositionally biased region" description="Basic and acidic residues" evidence="1">
    <location>
        <begin position="890"/>
        <end position="904"/>
    </location>
</feature>
<dbReference type="EMBL" id="CAJPVJ010001882">
    <property type="protein sequence ID" value="CAG2165436.1"/>
    <property type="molecule type" value="Genomic_DNA"/>
</dbReference>
<dbReference type="EMBL" id="OC916707">
    <property type="protein sequence ID" value="CAD7645004.1"/>
    <property type="molecule type" value="Genomic_DNA"/>
</dbReference>
<feature type="compositionally biased region" description="Basic and acidic residues" evidence="1">
    <location>
        <begin position="811"/>
        <end position="823"/>
    </location>
</feature>
<protein>
    <submittedName>
        <fullName evidence="3">Uncharacterized protein</fullName>
    </submittedName>
</protein>
<accession>A0A7R9LNM4</accession>
<feature type="chain" id="PRO_5036403503" evidence="2">
    <location>
        <begin position="23"/>
        <end position="915"/>
    </location>
</feature>
<feature type="region of interest" description="Disordered" evidence="1">
    <location>
        <begin position="554"/>
        <end position="579"/>
    </location>
</feature>
<feature type="region of interest" description="Disordered" evidence="1">
    <location>
        <begin position="890"/>
        <end position="915"/>
    </location>
</feature>
<feature type="compositionally biased region" description="Polar residues" evidence="1">
    <location>
        <begin position="464"/>
        <end position="474"/>
    </location>
</feature>
<evidence type="ECO:0000256" key="1">
    <source>
        <dbReference type="SAM" id="MobiDB-lite"/>
    </source>
</evidence>
<organism evidence="3">
    <name type="scientific">Oppiella nova</name>
    <dbReference type="NCBI Taxonomy" id="334625"/>
    <lineage>
        <taxon>Eukaryota</taxon>
        <taxon>Metazoa</taxon>
        <taxon>Ecdysozoa</taxon>
        <taxon>Arthropoda</taxon>
        <taxon>Chelicerata</taxon>
        <taxon>Arachnida</taxon>
        <taxon>Acari</taxon>
        <taxon>Acariformes</taxon>
        <taxon>Sarcoptiformes</taxon>
        <taxon>Oribatida</taxon>
        <taxon>Brachypylina</taxon>
        <taxon>Oppioidea</taxon>
        <taxon>Oppiidae</taxon>
        <taxon>Oppiella</taxon>
    </lineage>
</organism>
<feature type="region of interest" description="Disordered" evidence="1">
    <location>
        <begin position="441"/>
        <end position="490"/>
    </location>
</feature>
<proteinExistence type="predicted"/>
<sequence length="915" mass="100881">MGSMSNGLSKILLLGLTVSVVSLLCSEILKDMSLESVGLKYMGGLAINDLESPLNIFSGIQRLISKVRANTQPIFINVFSNAIDLESLLNIFSSIQRLISKTFKESTEPMDSSVGLGLNANTFSSLVIAKEGLKDISLESVRLKYMGGLAINVVSEMCSEMANGLVSMGVSRLTLEISTELSNSNESSSIGFSKIFASFKTSKESTEPMDSSVSLGLNANTFSSLYIDRVTFADNSSLLSLTLKDLSLIFNVLTALLGDVSEDFRSLWFQSEPFEWICINTSLSGSFHEFVVLVAISAAVSTLLYVWILRQYLRAPPLPRLLKGGAAANVAKQAVPSDTIAKSTHKEVSKPQPKSQPKPQTHETTKAKENLNEENNNEMPVKRRFSTEKSPISGQTPDNDVLIQIHSNGSLWNQRDRKSSDTSPNSAVKTLNIKDKSLSISESSDELSAKVTENTDKQNDTNSKDTNLNISEESQLIDRHTESKDTENIDENQLKGISDLVEEPIDTADKPLSIYSDEKVLAFSPKLTEESIGSVDSLDVLNEAKILEKPMEEDSLEFDNSVDTSNVNRDTPVVIDNTNEKSLSVSEINDKSEPKVSPNTDSVNTFKEYKTDCIVESIDSNRLSISSDFTDESLNTTKDIEKTLKDNDICVDNNVQIKSKDNTESDSFTIPKDNDFYYPLTDKPIDTKPLGISEHISDTPLIASPPMYFNPNDSSDMSFRPSEQSNENQLKGSFDLVDQPIDTANKPLSLTSDEKVLAFNPKPIEESLGSVDVLNKAKIIEKSMEENSLEFDNSVDTSNISRDTSVVIDNTNEKSEINDKSEPKVSPNTDSVDKVTESKTDCIAERIDKNRLSIGSDFTDESLNTTKDIEKTLKDNDICVDKEVHIKSKDNTESDVSKPIDEKPFVFSSQTMNTH</sequence>
<feature type="compositionally biased region" description="Low complexity" evidence="1">
    <location>
        <begin position="350"/>
        <end position="359"/>
    </location>
</feature>
<evidence type="ECO:0000313" key="3">
    <source>
        <dbReference type="EMBL" id="CAD7645004.1"/>
    </source>
</evidence>
<name>A0A7R9LNM4_9ACAR</name>
<dbReference type="AlphaFoldDB" id="A0A7R9LNM4"/>
<feature type="signal peptide" evidence="2">
    <location>
        <begin position="1"/>
        <end position="22"/>
    </location>
</feature>
<gene>
    <name evidence="3" type="ORF">ONB1V03_LOCUS4978</name>
</gene>
<feature type="region of interest" description="Disordered" evidence="1">
    <location>
        <begin position="802"/>
        <end position="837"/>
    </location>
</feature>
<feature type="compositionally biased region" description="Basic and acidic residues" evidence="1">
    <location>
        <begin position="453"/>
        <end position="463"/>
    </location>
</feature>
<dbReference type="Proteomes" id="UP000728032">
    <property type="component" value="Unassembled WGS sequence"/>
</dbReference>